<sequence>MWRCGSRPREVVMMLQLLVGMLLGAMVSTETGRSIGNQVGNAAIGGLKKVARAALPEESVGKEDAHEADPDAM</sequence>
<protein>
    <submittedName>
        <fullName evidence="1">Uncharacterized protein</fullName>
    </submittedName>
</protein>
<dbReference type="EMBL" id="BK032750">
    <property type="protein sequence ID" value="DAF58349.1"/>
    <property type="molecule type" value="Genomic_DNA"/>
</dbReference>
<name>A0A8S5T4S9_9CAUD</name>
<organism evidence="1">
    <name type="scientific">Myoviridae sp. ct6eX13</name>
    <dbReference type="NCBI Taxonomy" id="2827660"/>
    <lineage>
        <taxon>Viruses</taxon>
        <taxon>Duplodnaviria</taxon>
        <taxon>Heunggongvirae</taxon>
        <taxon>Uroviricota</taxon>
        <taxon>Caudoviricetes</taxon>
    </lineage>
</organism>
<reference evidence="1" key="1">
    <citation type="journal article" date="2021" name="Proc. Natl. Acad. Sci. U.S.A.">
        <title>A Catalog of Tens of Thousands of Viruses from Human Metagenomes Reveals Hidden Associations with Chronic Diseases.</title>
        <authorList>
            <person name="Tisza M.J."/>
            <person name="Buck C.B."/>
        </authorList>
    </citation>
    <scope>NUCLEOTIDE SEQUENCE</scope>
    <source>
        <strain evidence="1">Ct6eX13</strain>
    </source>
</reference>
<accession>A0A8S5T4S9</accession>
<proteinExistence type="predicted"/>
<evidence type="ECO:0000313" key="1">
    <source>
        <dbReference type="EMBL" id="DAF58349.1"/>
    </source>
</evidence>